<evidence type="ECO:0000313" key="1">
    <source>
        <dbReference type="EMBL" id="MYE38276.1"/>
    </source>
</evidence>
<proteinExistence type="predicted"/>
<protein>
    <submittedName>
        <fullName evidence="1">Uncharacterized protein</fullName>
    </submittedName>
</protein>
<organism evidence="1 2">
    <name type="scientific">Candidatus Spechtbacteria bacterium SB0662_bin_43</name>
    <dbReference type="NCBI Taxonomy" id="2604897"/>
    <lineage>
        <taxon>Bacteria</taxon>
        <taxon>Candidatus Spechtiibacteriota</taxon>
    </lineage>
</organism>
<sequence>MSNAPQNDIAKQLRLGMEPMTFIEALEVLVTRMKILEQKEIEPDNLPADLRPEEFVNLLMLPTEDNPEAILREFVTAICVLIERTDEVKDMVEIFERYLTRQIFT</sequence>
<accession>A0A845DJA9</accession>
<reference evidence="1 2" key="1">
    <citation type="submission" date="2019-09" db="EMBL/GenBank/DDBJ databases">
        <title>Characterisation of the sponge microbiome using genome-centric metagenomics.</title>
        <authorList>
            <person name="Engelberts J.P."/>
            <person name="Robbins S.J."/>
            <person name="De Goeij J.M."/>
            <person name="Aranda M."/>
            <person name="Bell S.C."/>
            <person name="Webster N.S."/>
        </authorList>
    </citation>
    <scope>NUCLEOTIDE SEQUENCE [LARGE SCALE GENOMIC DNA]</scope>
    <source>
        <strain evidence="1">SB0662_bin_43</strain>
    </source>
</reference>
<comment type="caution">
    <text evidence="1">The sequence shown here is derived from an EMBL/GenBank/DDBJ whole genome shotgun (WGS) entry which is preliminary data.</text>
</comment>
<gene>
    <name evidence="1" type="ORF">F4X82_02030</name>
</gene>
<dbReference type="EMBL" id="VXOY01000017">
    <property type="protein sequence ID" value="MYE38276.1"/>
    <property type="molecule type" value="Genomic_DNA"/>
</dbReference>
<dbReference type="Proteomes" id="UP000449092">
    <property type="component" value="Unassembled WGS sequence"/>
</dbReference>
<name>A0A845DJA9_9BACT</name>
<dbReference type="AlphaFoldDB" id="A0A845DJA9"/>
<evidence type="ECO:0000313" key="2">
    <source>
        <dbReference type="Proteomes" id="UP000449092"/>
    </source>
</evidence>